<keyword evidence="4" id="KW-1185">Reference proteome</keyword>
<feature type="compositionally biased region" description="Polar residues" evidence="1">
    <location>
        <begin position="556"/>
        <end position="605"/>
    </location>
</feature>
<feature type="transmembrane region" description="Helical" evidence="2">
    <location>
        <begin position="362"/>
        <end position="380"/>
    </location>
</feature>
<organism evidence="3 4">
    <name type="scientific">Fonsecaea nubica</name>
    <dbReference type="NCBI Taxonomy" id="856822"/>
    <lineage>
        <taxon>Eukaryota</taxon>
        <taxon>Fungi</taxon>
        <taxon>Dikarya</taxon>
        <taxon>Ascomycota</taxon>
        <taxon>Pezizomycotina</taxon>
        <taxon>Eurotiomycetes</taxon>
        <taxon>Chaetothyriomycetidae</taxon>
        <taxon>Chaetothyriales</taxon>
        <taxon>Herpotrichiellaceae</taxon>
        <taxon>Fonsecaea</taxon>
    </lineage>
</organism>
<dbReference type="EMBL" id="LVCJ01000006">
    <property type="protein sequence ID" value="OAL39097.1"/>
    <property type="molecule type" value="Genomic_DNA"/>
</dbReference>
<dbReference type="Gene3D" id="1.20.58.340">
    <property type="entry name" value="Magnesium transport protein CorA, transmembrane region"/>
    <property type="match status" value="1"/>
</dbReference>
<feature type="compositionally biased region" description="Basic and acidic residues" evidence="1">
    <location>
        <begin position="441"/>
        <end position="450"/>
    </location>
</feature>
<proteinExistence type="predicted"/>
<feature type="compositionally biased region" description="Low complexity" evidence="1">
    <location>
        <begin position="620"/>
        <end position="642"/>
    </location>
</feature>
<dbReference type="GeneID" id="34584839"/>
<comment type="caution">
    <text evidence="3">The sequence shown here is derived from an EMBL/GenBank/DDBJ whole genome shotgun (WGS) entry which is preliminary data.</text>
</comment>
<keyword evidence="2" id="KW-0472">Membrane</keyword>
<dbReference type="OrthoDB" id="4152936at2759"/>
<evidence type="ECO:0000313" key="3">
    <source>
        <dbReference type="EMBL" id="OAL39097.1"/>
    </source>
</evidence>
<dbReference type="AlphaFoldDB" id="A0A178DBR1"/>
<evidence type="ECO:0008006" key="5">
    <source>
        <dbReference type="Google" id="ProtNLM"/>
    </source>
</evidence>
<feature type="compositionally biased region" description="Polar residues" evidence="1">
    <location>
        <begin position="425"/>
        <end position="435"/>
    </location>
</feature>
<feature type="region of interest" description="Disordered" evidence="1">
    <location>
        <begin position="1"/>
        <end position="33"/>
    </location>
</feature>
<evidence type="ECO:0000313" key="4">
    <source>
        <dbReference type="Proteomes" id="UP000185904"/>
    </source>
</evidence>
<accession>A0A178DBR1</accession>
<name>A0A178DBR1_9EURO</name>
<keyword evidence="2" id="KW-1133">Transmembrane helix</keyword>
<reference evidence="3 4" key="1">
    <citation type="submission" date="2016-03" db="EMBL/GenBank/DDBJ databases">
        <title>The draft genome sequence of Fonsecaea nubica causative agent of cutaneous subcutaneous infection in human host.</title>
        <authorList>
            <person name="Costa F."/>
            <person name="Sybren D.H."/>
            <person name="Raittz R.T."/>
            <person name="Weiss V.A."/>
            <person name="Leao A.C."/>
            <person name="Gomes R."/>
            <person name="De Souza E.M."/>
            <person name="Pedrosa F.O."/>
            <person name="Steffens M.B."/>
            <person name="Bombassaro A."/>
            <person name="Tadra-Sfeir M.Z."/>
            <person name="Moreno L.F."/>
            <person name="Najafzadeh M.J."/>
            <person name="Felipe M.S."/>
            <person name="Teixeira M."/>
            <person name="Sun J."/>
            <person name="Xi L."/>
            <person name="Castro M.A."/>
            <person name="Vicente V.A."/>
        </authorList>
    </citation>
    <scope>NUCLEOTIDE SEQUENCE [LARGE SCALE GENOMIC DNA]</scope>
    <source>
        <strain evidence="3 4">CBS 269.64</strain>
    </source>
</reference>
<feature type="compositionally biased region" description="Low complexity" evidence="1">
    <location>
        <begin position="23"/>
        <end position="33"/>
    </location>
</feature>
<feature type="transmembrane region" description="Helical" evidence="2">
    <location>
        <begin position="324"/>
        <end position="347"/>
    </location>
</feature>
<dbReference type="Proteomes" id="UP000185904">
    <property type="component" value="Unassembled WGS sequence"/>
</dbReference>
<feature type="compositionally biased region" description="Basic and acidic residues" evidence="1">
    <location>
        <begin position="504"/>
        <end position="533"/>
    </location>
</feature>
<feature type="compositionally biased region" description="Polar residues" evidence="1">
    <location>
        <begin position="488"/>
        <end position="503"/>
    </location>
</feature>
<evidence type="ECO:0000256" key="1">
    <source>
        <dbReference type="SAM" id="MobiDB-lite"/>
    </source>
</evidence>
<dbReference type="RefSeq" id="XP_022504109.1">
    <property type="nucleotide sequence ID" value="XM_022639721.1"/>
</dbReference>
<feature type="compositionally biased region" description="Basic and acidic residues" evidence="1">
    <location>
        <begin position="399"/>
        <end position="409"/>
    </location>
</feature>
<feature type="region of interest" description="Disordered" evidence="1">
    <location>
        <begin position="399"/>
        <end position="450"/>
    </location>
</feature>
<sequence length="651" mass="71642">MRDKGGSQGLALNKNNKIESDGPRSSIPGISSGRLAAVRSRLRSREVTERKQVGDAESMINEEPSVVQPGGAKYVLRTESCLPNDLTLAVSWRWSGDGGSTQAFLHGCSSKHDQDAATASTEDCDEADTIRQWLDGIPAGKSLGLWRHPLLPALLLGEMQLTRHADRFESLNRKFSQVFHDIQIAARQPHLADHWTNRQVSKWLQDICDMFEYHHKFRRIIVLFIEILETLLKLCGEANITGTSKAHQDFRIASESIACRFRGLLQNYSALEGQAQFLIDGTSLLQETLWGVTAQNNSQINTKISNTSRAIAKAASQDSSAMKALAVITAIFLPSTAIATVFALPIIDWTKQEAFPHIRKSIWIYVVTCLVLTGTTLYFWRFWHLRDLWKRDVNSKADEISANKTESRTKPQQAGGDTSEYDGANQGQVVDTQALLSKGNRAKEDRERVLGEAKRQWPYPLKQLLRLKRHYQQPDEESVLVITRSEDSAPSDQGQTHNANRESSGVHDEADQTSDKKEASRDDQRHRIGDSSRKPQSPRKSTATPAPPPQKPEPSSLTTSPGKPSSQATPSTTFTAEQPTASELRTPETSNSSETRPSTVSTPTDGPTLVTKPSTEEADSSTAASTTGQATTTAASLQQGSSCSDGQSINK</sequence>
<evidence type="ECO:0000256" key="2">
    <source>
        <dbReference type="SAM" id="Phobius"/>
    </source>
</evidence>
<feature type="region of interest" description="Disordered" evidence="1">
    <location>
        <begin position="486"/>
        <end position="651"/>
    </location>
</feature>
<protein>
    <recommendedName>
        <fullName evidence="5">Mg2+ transporter protein, CorA-like/Zinc transport protein ZntB</fullName>
    </recommendedName>
</protein>
<gene>
    <name evidence="3" type="ORF">AYO20_01415</name>
</gene>
<keyword evidence="2" id="KW-0812">Transmembrane</keyword>